<dbReference type="EMBL" id="JACYXC010000001">
    <property type="protein sequence ID" value="MBH5336706.1"/>
    <property type="molecule type" value="Genomic_DNA"/>
</dbReference>
<evidence type="ECO:0000256" key="2">
    <source>
        <dbReference type="ARBA" id="ARBA00008432"/>
    </source>
</evidence>
<keyword evidence="4 7" id="KW-1133">Transmembrane helix</keyword>
<dbReference type="SUPFAM" id="SSF103473">
    <property type="entry name" value="MFS general substrate transporter"/>
    <property type="match status" value="1"/>
</dbReference>
<dbReference type="PANTHER" id="PTHR23515">
    <property type="entry name" value="HIGH-AFFINITY NITRATE TRANSPORTER 2.3"/>
    <property type="match status" value="1"/>
</dbReference>
<evidence type="ECO:0000256" key="7">
    <source>
        <dbReference type="SAM" id="Phobius"/>
    </source>
</evidence>
<feature type="transmembrane region" description="Helical" evidence="7">
    <location>
        <begin position="383"/>
        <end position="403"/>
    </location>
</feature>
<evidence type="ECO:0000256" key="4">
    <source>
        <dbReference type="ARBA" id="ARBA00022989"/>
    </source>
</evidence>
<feature type="transmembrane region" description="Helical" evidence="7">
    <location>
        <begin position="39"/>
        <end position="63"/>
    </location>
</feature>
<feature type="transmembrane region" description="Helical" evidence="7">
    <location>
        <begin position="75"/>
        <end position="92"/>
    </location>
</feature>
<dbReference type="InterPro" id="IPR044772">
    <property type="entry name" value="NO3_transporter"/>
</dbReference>
<evidence type="ECO:0000313" key="8">
    <source>
        <dbReference type="EMBL" id="MBH5336706.1"/>
    </source>
</evidence>
<keyword evidence="3 7" id="KW-0812">Transmembrane</keyword>
<dbReference type="InterPro" id="IPR011701">
    <property type="entry name" value="MFS"/>
</dbReference>
<reference evidence="8 9" key="1">
    <citation type="submission" date="2020-09" db="EMBL/GenBank/DDBJ databases">
        <title>Biosynthesis of the nuclear factor of activated T cells inhibitor NFAT-133 and its congeners in Streptomyces pactum.</title>
        <authorList>
            <person name="Zhou W."/>
            <person name="Posri P."/>
            <person name="Abugrain M.E."/>
            <person name="Weisberg A.J."/>
            <person name="Chang J.H."/>
            <person name="Mahmud T."/>
        </authorList>
    </citation>
    <scope>NUCLEOTIDE SEQUENCE [LARGE SCALE GENOMIC DNA]</scope>
    <source>
        <strain evidence="8 9">ATCC 27456</strain>
    </source>
</reference>
<feature type="transmembrane region" description="Helical" evidence="7">
    <location>
        <begin position="415"/>
        <end position="435"/>
    </location>
</feature>
<keyword evidence="5 7" id="KW-0472">Membrane</keyword>
<evidence type="ECO:0000256" key="1">
    <source>
        <dbReference type="ARBA" id="ARBA00004141"/>
    </source>
</evidence>
<evidence type="ECO:0000256" key="5">
    <source>
        <dbReference type="ARBA" id="ARBA00023136"/>
    </source>
</evidence>
<comment type="subcellular location">
    <subcellularLocation>
        <location evidence="1">Membrane</location>
        <topology evidence="1">Multi-pass membrane protein</topology>
    </subcellularLocation>
</comment>
<feature type="compositionally biased region" description="Gly residues" evidence="6">
    <location>
        <begin position="512"/>
        <end position="522"/>
    </location>
</feature>
<organism evidence="8 9">
    <name type="scientific">Streptomyces pactum</name>
    <dbReference type="NCBI Taxonomy" id="68249"/>
    <lineage>
        <taxon>Bacteria</taxon>
        <taxon>Bacillati</taxon>
        <taxon>Actinomycetota</taxon>
        <taxon>Actinomycetes</taxon>
        <taxon>Kitasatosporales</taxon>
        <taxon>Streptomycetaceae</taxon>
        <taxon>Streptomyces</taxon>
    </lineage>
</organism>
<evidence type="ECO:0000313" key="9">
    <source>
        <dbReference type="Proteomes" id="UP000807371"/>
    </source>
</evidence>
<comment type="similarity">
    <text evidence="2">Belongs to the major facilitator superfamily. Nitrate/nitrite porter (TC 2.A.1.8) family.</text>
</comment>
<dbReference type="InterPro" id="IPR036259">
    <property type="entry name" value="MFS_trans_sf"/>
</dbReference>
<proteinExistence type="inferred from homology"/>
<gene>
    <name evidence="8" type="ORF">IHE55_18790</name>
</gene>
<dbReference type="Proteomes" id="UP000807371">
    <property type="component" value="Unassembled WGS sequence"/>
</dbReference>
<feature type="transmembrane region" description="Helical" evidence="7">
    <location>
        <begin position="330"/>
        <end position="352"/>
    </location>
</feature>
<protein>
    <submittedName>
        <fullName evidence="8">NarK/NasA family nitrate transporter</fullName>
    </submittedName>
</protein>
<dbReference type="Pfam" id="PF07690">
    <property type="entry name" value="MFS_1"/>
    <property type="match status" value="1"/>
</dbReference>
<sequence>MTPPTADAVPNRGRWIEEWDPEDEVFWREKGKRVATRNLVFSVLCEHAGFAVWSLWSVMVLFMGPEYGVDPAGKFFLVAVPTLVGAVLRVPYTFAVARFGGRNWTVISAVALLVPTTATAVVMEPGTSYGTFLLVAALTGIGGGSFASSTMNINSFYPLREKGWALGLNAGGGNLGVPAVQLVGLLVIGTAGTAHPRLVLAVYIPLVVVAAVLAARHMDNLAPVRNDTGAAREAARDPHTWLMALLYTGTFGSFIGYSFAFGLVLQSQFHRAPVQAASVTFVGPLLGSLLRPVGGRLADRYGGAPVTFGAFAAMAAATGVVVAASAEHSLALFLPGFLALFIVTGLGNGSTYKMIPGVFRSRAEARGLAGEEAAAYGRRLSGAAMGLIGAVGALGGLGVNLAFREAFRAAHSGTPAFVGFLGYYALCLLVTRAVYLRAAPAAGRTGPARGGGAGGTAGVLGAGGPCEAAGGRGTSGSGVGGTSHACEMPGAGGVNGSAGGGWCGGAAATGPGGGVTGAGRGPSRGAYGRAARRGTRTGADGP</sequence>
<feature type="transmembrane region" description="Helical" evidence="7">
    <location>
        <begin position="272"/>
        <end position="290"/>
    </location>
</feature>
<comment type="caution">
    <text evidence="8">The sequence shown here is derived from an EMBL/GenBank/DDBJ whole genome shotgun (WGS) entry which is preliminary data.</text>
</comment>
<keyword evidence="9" id="KW-1185">Reference proteome</keyword>
<accession>A0ABS0NNG1</accession>
<feature type="transmembrane region" description="Helical" evidence="7">
    <location>
        <begin position="302"/>
        <end position="324"/>
    </location>
</feature>
<evidence type="ECO:0000256" key="6">
    <source>
        <dbReference type="SAM" id="MobiDB-lite"/>
    </source>
</evidence>
<dbReference type="Gene3D" id="1.20.1250.20">
    <property type="entry name" value="MFS general substrate transporter like domains"/>
    <property type="match status" value="1"/>
</dbReference>
<feature type="transmembrane region" description="Helical" evidence="7">
    <location>
        <begin position="129"/>
        <end position="151"/>
    </location>
</feature>
<feature type="region of interest" description="Disordered" evidence="6">
    <location>
        <begin position="512"/>
        <end position="542"/>
    </location>
</feature>
<name>A0ABS0NNG1_9ACTN</name>
<feature type="transmembrane region" description="Helical" evidence="7">
    <location>
        <begin position="194"/>
        <end position="215"/>
    </location>
</feature>
<feature type="transmembrane region" description="Helical" evidence="7">
    <location>
        <begin position="241"/>
        <end position="260"/>
    </location>
</feature>
<feature type="transmembrane region" description="Helical" evidence="7">
    <location>
        <begin position="104"/>
        <end position="123"/>
    </location>
</feature>
<feature type="transmembrane region" description="Helical" evidence="7">
    <location>
        <begin position="163"/>
        <end position="188"/>
    </location>
</feature>
<evidence type="ECO:0000256" key="3">
    <source>
        <dbReference type="ARBA" id="ARBA00022692"/>
    </source>
</evidence>